<organism evidence="2 3">
    <name type="scientific">Plasticicumulans lactativorans</name>
    <dbReference type="NCBI Taxonomy" id="1133106"/>
    <lineage>
        <taxon>Bacteria</taxon>
        <taxon>Pseudomonadati</taxon>
        <taxon>Pseudomonadota</taxon>
        <taxon>Gammaproteobacteria</taxon>
        <taxon>Candidatus Competibacteraceae</taxon>
        <taxon>Plasticicumulans</taxon>
    </lineage>
</organism>
<proteinExistence type="predicted"/>
<keyword evidence="2" id="KW-0489">Methyltransferase</keyword>
<dbReference type="GO" id="GO:0032259">
    <property type="term" value="P:methylation"/>
    <property type="evidence" value="ECO:0007669"/>
    <property type="project" value="UniProtKB-KW"/>
</dbReference>
<dbReference type="Gene3D" id="3.40.50.150">
    <property type="entry name" value="Vaccinia Virus protein VP39"/>
    <property type="match status" value="1"/>
</dbReference>
<sequence>MQINAMQVLNPAVIDDIGRGRPIRLNIGCGDTGRTGFYGVDIRAGKGVDIVADLNAGLTELPDDCVEEVYSSHTLEHIDNLPGLMQELHRLVRHDGQLEIIVPHFSNPNGYSDPTHVRFFGLFSMNYFADPADQVGRNVPNYWPGARFRVEDASIRFWTAQPRGILERLVNHSWFTRRVYERFLCWMVPAREVRFLLRTKKVGAAG</sequence>
<evidence type="ECO:0000313" key="2">
    <source>
        <dbReference type="EMBL" id="TCO81488.1"/>
    </source>
</evidence>
<keyword evidence="3" id="KW-1185">Reference proteome</keyword>
<dbReference type="OrthoDB" id="9180794at2"/>
<dbReference type="Pfam" id="PF08241">
    <property type="entry name" value="Methyltransf_11"/>
    <property type="match status" value="1"/>
</dbReference>
<dbReference type="AlphaFoldDB" id="A0A4R2LF01"/>
<protein>
    <submittedName>
        <fullName evidence="2">Methyltransferase family protein</fullName>
    </submittedName>
</protein>
<dbReference type="InterPro" id="IPR029063">
    <property type="entry name" value="SAM-dependent_MTases_sf"/>
</dbReference>
<reference evidence="2 3" key="1">
    <citation type="submission" date="2019-03" db="EMBL/GenBank/DDBJ databases">
        <title>Genomic Encyclopedia of Type Strains, Phase IV (KMG-IV): sequencing the most valuable type-strain genomes for metagenomic binning, comparative biology and taxonomic classification.</title>
        <authorList>
            <person name="Goeker M."/>
        </authorList>
    </citation>
    <scope>NUCLEOTIDE SEQUENCE [LARGE SCALE GENOMIC DNA]</scope>
    <source>
        <strain evidence="2 3">DSM 25287</strain>
    </source>
</reference>
<dbReference type="EMBL" id="SLWY01000008">
    <property type="protein sequence ID" value="TCO81488.1"/>
    <property type="molecule type" value="Genomic_DNA"/>
</dbReference>
<feature type="domain" description="Methyltransferase type 11" evidence="1">
    <location>
        <begin position="52"/>
        <end position="98"/>
    </location>
</feature>
<evidence type="ECO:0000313" key="3">
    <source>
        <dbReference type="Proteomes" id="UP000295765"/>
    </source>
</evidence>
<keyword evidence="2" id="KW-0808">Transferase</keyword>
<accession>A0A4R2LF01</accession>
<gene>
    <name evidence="2" type="ORF">EV699_108119</name>
</gene>
<dbReference type="InterPro" id="IPR013216">
    <property type="entry name" value="Methyltransf_11"/>
</dbReference>
<dbReference type="GO" id="GO:0008757">
    <property type="term" value="F:S-adenosylmethionine-dependent methyltransferase activity"/>
    <property type="evidence" value="ECO:0007669"/>
    <property type="project" value="InterPro"/>
</dbReference>
<name>A0A4R2LF01_9GAMM</name>
<dbReference type="Proteomes" id="UP000295765">
    <property type="component" value="Unassembled WGS sequence"/>
</dbReference>
<dbReference type="SUPFAM" id="SSF53335">
    <property type="entry name" value="S-adenosyl-L-methionine-dependent methyltransferases"/>
    <property type="match status" value="1"/>
</dbReference>
<evidence type="ECO:0000259" key="1">
    <source>
        <dbReference type="Pfam" id="PF08241"/>
    </source>
</evidence>
<comment type="caution">
    <text evidence="2">The sequence shown here is derived from an EMBL/GenBank/DDBJ whole genome shotgun (WGS) entry which is preliminary data.</text>
</comment>